<evidence type="ECO:0008006" key="3">
    <source>
        <dbReference type="Google" id="ProtNLM"/>
    </source>
</evidence>
<sequence length="105" mass="11598">MPRPFLIILLLVGTTFSFTGCVNTRLVAFYSTDNIQSNQATRVSYLWGIVQPQDIPAQCESKTICKVNAKTNLGYILVSAVTLGIVVPQKIVWDCCPSSETEEKL</sequence>
<dbReference type="Proteomes" id="UP000323426">
    <property type="component" value="Unassembled WGS sequence"/>
</dbReference>
<dbReference type="EMBL" id="VWSF01000004">
    <property type="protein sequence ID" value="KAA5547906.1"/>
    <property type="molecule type" value="Genomic_DNA"/>
</dbReference>
<dbReference type="AlphaFoldDB" id="A0A5M6DND1"/>
<proteinExistence type="predicted"/>
<accession>A0A5M6DND1</accession>
<protein>
    <recommendedName>
        <fullName evidence="3">Lipoprotein</fullName>
    </recommendedName>
</protein>
<dbReference type="PROSITE" id="PS51257">
    <property type="entry name" value="PROKAR_LIPOPROTEIN"/>
    <property type="match status" value="1"/>
</dbReference>
<comment type="caution">
    <text evidence="1">The sequence shown here is derived from an EMBL/GenBank/DDBJ whole genome shotgun (WGS) entry which is preliminary data.</text>
</comment>
<dbReference type="RefSeq" id="WP_150087823.1">
    <property type="nucleotide sequence ID" value="NZ_VWSF01000004.1"/>
</dbReference>
<evidence type="ECO:0000313" key="1">
    <source>
        <dbReference type="EMBL" id="KAA5547906.1"/>
    </source>
</evidence>
<keyword evidence="2" id="KW-1185">Reference proteome</keyword>
<reference evidence="1 2" key="1">
    <citation type="submission" date="2019-09" db="EMBL/GenBank/DDBJ databases">
        <title>Genome sequence and assembly of Adhaeribacter sp.</title>
        <authorList>
            <person name="Chhetri G."/>
        </authorList>
    </citation>
    <scope>NUCLEOTIDE SEQUENCE [LARGE SCALE GENOMIC DNA]</scope>
    <source>
        <strain evidence="1 2">DK36</strain>
    </source>
</reference>
<name>A0A5M6DND1_9BACT</name>
<evidence type="ECO:0000313" key="2">
    <source>
        <dbReference type="Proteomes" id="UP000323426"/>
    </source>
</evidence>
<organism evidence="1 2">
    <name type="scientific">Adhaeribacter rhizoryzae</name>
    <dbReference type="NCBI Taxonomy" id="2607907"/>
    <lineage>
        <taxon>Bacteria</taxon>
        <taxon>Pseudomonadati</taxon>
        <taxon>Bacteroidota</taxon>
        <taxon>Cytophagia</taxon>
        <taxon>Cytophagales</taxon>
        <taxon>Hymenobacteraceae</taxon>
        <taxon>Adhaeribacter</taxon>
    </lineage>
</organism>
<gene>
    <name evidence="1" type="ORF">F0145_08185</name>
</gene>